<dbReference type="AlphaFoldDB" id="A0A328X3M1"/>
<accession>A0A328X3M1</accession>
<reference evidence="2 3" key="1">
    <citation type="submission" date="2018-06" db="EMBL/GenBank/DDBJ databases">
        <title>Genomic Encyclopedia of Type Strains, Phase III (KMG-III): the genomes of soil and plant-associated and newly described type strains.</title>
        <authorList>
            <person name="Whitman W."/>
        </authorList>
    </citation>
    <scope>NUCLEOTIDE SEQUENCE [LARGE SCALE GENOMIC DNA]</scope>
    <source>
        <strain evidence="2 3">CGMCC 1.12504</strain>
    </source>
</reference>
<protein>
    <submittedName>
        <fullName evidence="2">Polysaccharide pyruvyl transferase WcaK-like protein</fullName>
    </submittedName>
</protein>
<dbReference type="Pfam" id="PF04230">
    <property type="entry name" value="PS_pyruv_trans"/>
    <property type="match status" value="1"/>
</dbReference>
<comment type="caution">
    <text evidence="2">The sequence shown here is derived from an EMBL/GenBank/DDBJ whole genome shotgun (WGS) entry which is preliminary data.</text>
</comment>
<dbReference type="PANTHER" id="PTHR36836:SF1">
    <property type="entry name" value="COLANIC ACID BIOSYNTHESIS PROTEIN WCAK"/>
    <property type="match status" value="1"/>
</dbReference>
<keyword evidence="2" id="KW-0808">Transferase</keyword>
<dbReference type="Proteomes" id="UP000249518">
    <property type="component" value="Unassembled WGS sequence"/>
</dbReference>
<evidence type="ECO:0000313" key="2">
    <source>
        <dbReference type="EMBL" id="RAR51147.1"/>
    </source>
</evidence>
<sequence>MKILLFFHGGSKNRGCEAIVRSGIPIIKKYIPNAEISLLSQDFESDKNMPGLTNLFDDSRVEIKKYSLEWFVSLLNVKLFGNENYAIRIIYQKIFKHIPTHDVFLSIGGDNYCYGEQPWLYEVDRQVKKAGKKLILWGASIGSEDLSPAKVTDLKSFDLLLVRETLTYQNLIEKGIQNVKLCADGAFTMEKEELPLPEGWQEGNTLGFNYSPLVYKRNKASKEASIQLIQHILDTTTMTVALTPHVMINGNNDNEILQEFYHHFKSTNRVILLPDHLNAIQYKGYIARMRFFIGARTHATIAAYSNHVPTMVLGYSVKSKGIARDIFGAERLVLGITEIADTQKLIQKFEELQRDELELRELLTKKIPEIKAMSYKAGEYLAEIL</sequence>
<organism evidence="2 3">
    <name type="scientific">Flavobacterium lacus</name>
    <dbReference type="NCBI Taxonomy" id="1353778"/>
    <lineage>
        <taxon>Bacteria</taxon>
        <taxon>Pseudomonadati</taxon>
        <taxon>Bacteroidota</taxon>
        <taxon>Flavobacteriia</taxon>
        <taxon>Flavobacteriales</taxon>
        <taxon>Flavobacteriaceae</taxon>
        <taxon>Flavobacterium</taxon>
    </lineage>
</organism>
<dbReference type="PANTHER" id="PTHR36836">
    <property type="entry name" value="COLANIC ACID BIOSYNTHESIS PROTEIN WCAK"/>
    <property type="match status" value="1"/>
</dbReference>
<feature type="domain" description="Polysaccharide pyruvyl transferase" evidence="1">
    <location>
        <begin position="13"/>
        <end position="316"/>
    </location>
</feature>
<name>A0A328X3M1_9FLAO</name>
<dbReference type="RefSeq" id="WP_112084725.1">
    <property type="nucleotide sequence ID" value="NZ_QLSV01000001.1"/>
</dbReference>
<dbReference type="GO" id="GO:0016740">
    <property type="term" value="F:transferase activity"/>
    <property type="evidence" value="ECO:0007669"/>
    <property type="project" value="UniProtKB-KW"/>
</dbReference>
<dbReference type="EMBL" id="QLSV01000001">
    <property type="protein sequence ID" value="RAR51147.1"/>
    <property type="molecule type" value="Genomic_DNA"/>
</dbReference>
<evidence type="ECO:0000259" key="1">
    <source>
        <dbReference type="Pfam" id="PF04230"/>
    </source>
</evidence>
<proteinExistence type="predicted"/>
<dbReference type="OrthoDB" id="1814359at2"/>
<keyword evidence="3" id="KW-1185">Reference proteome</keyword>
<gene>
    <name evidence="2" type="ORF">B0I10_101323</name>
</gene>
<dbReference type="InterPro" id="IPR007345">
    <property type="entry name" value="Polysacch_pyruvyl_Trfase"/>
</dbReference>
<evidence type="ECO:0000313" key="3">
    <source>
        <dbReference type="Proteomes" id="UP000249518"/>
    </source>
</evidence>